<dbReference type="PANTHER" id="PTHR43169">
    <property type="entry name" value="EXSB FAMILY PROTEIN"/>
    <property type="match status" value="1"/>
</dbReference>
<accession>A0ABP8VU48</accession>
<organism evidence="2 3">
    <name type="scientific">Nocardioides nanhaiensis</name>
    <dbReference type="NCBI Taxonomy" id="1476871"/>
    <lineage>
        <taxon>Bacteria</taxon>
        <taxon>Bacillati</taxon>
        <taxon>Actinomycetota</taxon>
        <taxon>Actinomycetes</taxon>
        <taxon>Propionibacteriales</taxon>
        <taxon>Nocardioidaceae</taxon>
        <taxon>Nocardioides</taxon>
    </lineage>
</organism>
<protein>
    <submittedName>
        <fullName evidence="2">ATP-dependent sacrificial sulfur transferase LarE</fullName>
    </submittedName>
</protein>
<dbReference type="InterPro" id="IPR014729">
    <property type="entry name" value="Rossmann-like_a/b/a_fold"/>
</dbReference>
<feature type="domain" description="NAD/GMP synthase" evidence="1">
    <location>
        <begin position="28"/>
        <end position="94"/>
    </location>
</feature>
<dbReference type="RefSeq" id="WP_345262731.1">
    <property type="nucleotide sequence ID" value="NZ_BAABIM010000001.1"/>
</dbReference>
<dbReference type="NCBIfam" id="TIGR00268">
    <property type="entry name" value="ATP-dependent sacrificial sulfur transferase LarE"/>
    <property type="match status" value="1"/>
</dbReference>
<evidence type="ECO:0000259" key="1">
    <source>
        <dbReference type="Pfam" id="PF02540"/>
    </source>
</evidence>
<comment type="caution">
    <text evidence="2">The sequence shown here is derived from an EMBL/GenBank/DDBJ whole genome shotgun (WGS) entry which is preliminary data.</text>
</comment>
<dbReference type="GO" id="GO:0016740">
    <property type="term" value="F:transferase activity"/>
    <property type="evidence" value="ECO:0007669"/>
    <property type="project" value="UniProtKB-KW"/>
</dbReference>
<evidence type="ECO:0000313" key="3">
    <source>
        <dbReference type="Proteomes" id="UP001500621"/>
    </source>
</evidence>
<dbReference type="Proteomes" id="UP001500621">
    <property type="component" value="Unassembled WGS sequence"/>
</dbReference>
<proteinExistence type="predicted"/>
<sequence length="277" mass="29594">MSALPDLHPEAQPADLEELAHRFAATIEGARAVAVAFSGGVDSSVTVALAVRALGRERVTAVIGVSPSLSQAELQQARATARSLGVECREVPTHELDDPDYVANRGNRCYFCKFELYTQAFGEGVDALGCDVFVNGDTADDHRSPDRPGRRAATELGVRSPLAEAGIGKAEVRALARSLGLAVWDKPSAPCLASRVPVDTPVTRERLAQIERAEAGLRDLGLRRLRVRHHGSTARIELGPEELAAVQGPGVRHQVLRAVTDAGYGDVEIADRALERS</sequence>
<evidence type="ECO:0000313" key="2">
    <source>
        <dbReference type="EMBL" id="GAA4672844.1"/>
    </source>
</evidence>
<dbReference type="InterPro" id="IPR022310">
    <property type="entry name" value="NAD/GMP_synthase"/>
</dbReference>
<dbReference type="InterPro" id="IPR005232">
    <property type="entry name" value="LarE"/>
</dbReference>
<dbReference type="CDD" id="cd01990">
    <property type="entry name" value="LarE-like"/>
    <property type="match status" value="1"/>
</dbReference>
<dbReference type="PIRSF" id="PIRSF006661">
    <property type="entry name" value="PP-lp_UCP006661"/>
    <property type="match status" value="1"/>
</dbReference>
<keyword evidence="2" id="KW-0808">Transferase</keyword>
<dbReference type="InterPro" id="IPR052188">
    <property type="entry name" value="Ni-pincer_cofactor_biosynth"/>
</dbReference>
<dbReference type="PANTHER" id="PTHR43169:SF2">
    <property type="entry name" value="NAD_GMP SYNTHASE DOMAIN-CONTAINING PROTEIN"/>
    <property type="match status" value="1"/>
</dbReference>
<gene>
    <name evidence="2" type="primary">larE_1</name>
    <name evidence="2" type="ORF">GCM10023226_07220</name>
</gene>
<dbReference type="SUPFAM" id="SSF52402">
    <property type="entry name" value="Adenine nucleotide alpha hydrolases-like"/>
    <property type="match status" value="1"/>
</dbReference>
<dbReference type="EMBL" id="BAABIM010000001">
    <property type="protein sequence ID" value="GAA4672844.1"/>
    <property type="molecule type" value="Genomic_DNA"/>
</dbReference>
<keyword evidence="3" id="KW-1185">Reference proteome</keyword>
<dbReference type="Pfam" id="PF02540">
    <property type="entry name" value="NAD_synthase"/>
    <property type="match status" value="1"/>
</dbReference>
<dbReference type="Gene3D" id="3.40.50.620">
    <property type="entry name" value="HUPs"/>
    <property type="match status" value="1"/>
</dbReference>
<reference evidence="3" key="1">
    <citation type="journal article" date="2019" name="Int. J. Syst. Evol. Microbiol.">
        <title>The Global Catalogue of Microorganisms (GCM) 10K type strain sequencing project: providing services to taxonomists for standard genome sequencing and annotation.</title>
        <authorList>
            <consortium name="The Broad Institute Genomics Platform"/>
            <consortium name="The Broad Institute Genome Sequencing Center for Infectious Disease"/>
            <person name="Wu L."/>
            <person name="Ma J."/>
        </authorList>
    </citation>
    <scope>NUCLEOTIDE SEQUENCE [LARGE SCALE GENOMIC DNA]</scope>
    <source>
        <strain evidence="3">JCM 18127</strain>
    </source>
</reference>
<name>A0ABP8VU48_9ACTN</name>